<organism evidence="8 9">
    <name type="scientific">Deinandra increscens subsp. villosa</name>
    <dbReference type="NCBI Taxonomy" id="3103831"/>
    <lineage>
        <taxon>Eukaryota</taxon>
        <taxon>Viridiplantae</taxon>
        <taxon>Streptophyta</taxon>
        <taxon>Embryophyta</taxon>
        <taxon>Tracheophyta</taxon>
        <taxon>Spermatophyta</taxon>
        <taxon>Magnoliopsida</taxon>
        <taxon>eudicotyledons</taxon>
        <taxon>Gunneridae</taxon>
        <taxon>Pentapetalae</taxon>
        <taxon>asterids</taxon>
        <taxon>campanulids</taxon>
        <taxon>Asterales</taxon>
        <taxon>Asteraceae</taxon>
        <taxon>Asteroideae</taxon>
        <taxon>Heliantheae alliance</taxon>
        <taxon>Madieae</taxon>
        <taxon>Madiinae</taxon>
        <taxon>Deinandra</taxon>
    </lineage>
</organism>
<feature type="repeat" description="Solcar" evidence="6">
    <location>
        <begin position="49"/>
        <end position="140"/>
    </location>
</feature>
<dbReference type="InterPro" id="IPR002067">
    <property type="entry name" value="MCP"/>
</dbReference>
<dbReference type="Proteomes" id="UP001408789">
    <property type="component" value="Unassembled WGS sequence"/>
</dbReference>
<comment type="subcellular location">
    <subcellularLocation>
        <location evidence="1">Membrane</location>
        <topology evidence="1">Multi-pass membrane protein</topology>
    </subcellularLocation>
</comment>
<dbReference type="SUPFAM" id="SSF103506">
    <property type="entry name" value="Mitochondrial carrier"/>
    <property type="match status" value="1"/>
</dbReference>
<evidence type="ECO:0000256" key="3">
    <source>
        <dbReference type="ARBA" id="ARBA00022692"/>
    </source>
</evidence>
<dbReference type="InterPro" id="IPR023395">
    <property type="entry name" value="MCP_dom_sf"/>
</dbReference>
<dbReference type="GO" id="GO:0055085">
    <property type="term" value="P:transmembrane transport"/>
    <property type="evidence" value="ECO:0007669"/>
    <property type="project" value="InterPro"/>
</dbReference>
<evidence type="ECO:0000313" key="9">
    <source>
        <dbReference type="Proteomes" id="UP001408789"/>
    </source>
</evidence>
<evidence type="ECO:0008006" key="10">
    <source>
        <dbReference type="Google" id="ProtNLM"/>
    </source>
</evidence>
<dbReference type="PRINTS" id="PR00926">
    <property type="entry name" value="MITOCARRIER"/>
</dbReference>
<feature type="repeat" description="Solcar" evidence="6">
    <location>
        <begin position="156"/>
        <end position="242"/>
    </location>
</feature>
<comment type="caution">
    <text evidence="8">The sequence shown here is derived from an EMBL/GenBank/DDBJ whole genome shotgun (WGS) entry which is preliminary data.</text>
</comment>
<protein>
    <recommendedName>
        <fullName evidence="10">Mitochondrial substrate carrier family protein B</fullName>
    </recommendedName>
</protein>
<keyword evidence="9" id="KW-1185">Reference proteome</keyword>
<dbReference type="Gene3D" id="1.50.40.10">
    <property type="entry name" value="Mitochondrial carrier domain"/>
    <property type="match status" value="1"/>
</dbReference>
<keyword evidence="5 6" id="KW-0472">Membrane</keyword>
<dbReference type="PANTHER" id="PTHR24089">
    <property type="entry name" value="SOLUTE CARRIER FAMILY 25"/>
    <property type="match status" value="1"/>
</dbReference>
<dbReference type="InterPro" id="IPR018108">
    <property type="entry name" value="MCP_transmembrane"/>
</dbReference>
<keyword evidence="2 7" id="KW-0813">Transport</keyword>
<dbReference type="GO" id="GO:0016020">
    <property type="term" value="C:membrane"/>
    <property type="evidence" value="ECO:0007669"/>
    <property type="project" value="UniProtKB-SubCell"/>
</dbReference>
<evidence type="ECO:0000256" key="7">
    <source>
        <dbReference type="RuleBase" id="RU000488"/>
    </source>
</evidence>
<sequence>MEAQVGMSSHGGVVDGSTAVKFLQKQQAVAVSPSPSPRHHHQQQQSAEIGTVPQLLAGGIAGAFSKTCTAPLARLTILFQVQGMHSEGAMLSRPCIWNEATRIVNEEGFRAFWKGNMVTIAHRLPYTAVNFYAYEQYKKLLKSIPSIGNNSGTAGADACLHFVGGGMSGITAATATYPLDLIRTRLAAQRSTIYYDGIWHAFRTICRDEGVFGLYKGLGPTLLGVGPSIALSFSVYETLRSYWKSQRPNDSTVMVSLTCGSLSGIASSTATFPLDLVRRRKQLDGVGGQPRVYNSGFLGTLGHIMRAEGLRGLYRGILPEYYKVVPGVGIVFMTYETLKKLLSEPPSF</sequence>
<evidence type="ECO:0000313" key="8">
    <source>
        <dbReference type="EMBL" id="KAK9055532.1"/>
    </source>
</evidence>
<gene>
    <name evidence="8" type="ORF">SSX86_026616</name>
</gene>
<evidence type="ECO:0000256" key="5">
    <source>
        <dbReference type="ARBA" id="ARBA00023136"/>
    </source>
</evidence>
<evidence type="ECO:0000256" key="4">
    <source>
        <dbReference type="ARBA" id="ARBA00022737"/>
    </source>
</evidence>
<keyword evidence="4" id="KW-0677">Repeat</keyword>
<keyword evidence="3 6" id="KW-0812">Transmembrane</keyword>
<dbReference type="Pfam" id="PF00153">
    <property type="entry name" value="Mito_carr"/>
    <property type="match status" value="3"/>
</dbReference>
<feature type="repeat" description="Solcar" evidence="6">
    <location>
        <begin position="251"/>
        <end position="341"/>
    </location>
</feature>
<evidence type="ECO:0000256" key="2">
    <source>
        <dbReference type="ARBA" id="ARBA00022448"/>
    </source>
</evidence>
<evidence type="ECO:0000256" key="1">
    <source>
        <dbReference type="ARBA" id="ARBA00004141"/>
    </source>
</evidence>
<proteinExistence type="inferred from homology"/>
<accession>A0AAP0CJX4</accession>
<evidence type="ECO:0000256" key="6">
    <source>
        <dbReference type="PROSITE-ProRule" id="PRU00282"/>
    </source>
</evidence>
<dbReference type="EMBL" id="JBCNJP010000025">
    <property type="protein sequence ID" value="KAK9055532.1"/>
    <property type="molecule type" value="Genomic_DNA"/>
</dbReference>
<dbReference type="AlphaFoldDB" id="A0AAP0CJX4"/>
<name>A0AAP0CJX4_9ASTR</name>
<reference evidence="8 9" key="1">
    <citation type="submission" date="2024-04" db="EMBL/GenBank/DDBJ databases">
        <title>The reference genome of an endangered Asteraceae, Deinandra increscens subsp. villosa, native to the Central Coast of California.</title>
        <authorList>
            <person name="Guilliams M."/>
            <person name="Hasenstab-Lehman K."/>
            <person name="Meyer R."/>
            <person name="Mcevoy S."/>
        </authorList>
    </citation>
    <scope>NUCLEOTIDE SEQUENCE [LARGE SCALE GENOMIC DNA]</scope>
    <source>
        <tissue evidence="8">Leaf</tissue>
    </source>
</reference>
<comment type="similarity">
    <text evidence="7">Belongs to the mitochondrial carrier (TC 2.A.29) family.</text>
</comment>
<dbReference type="PROSITE" id="PS50920">
    <property type="entry name" value="SOLCAR"/>
    <property type="match status" value="3"/>
</dbReference>